<reference evidence="1" key="1">
    <citation type="journal article" date="2017" name="J. Phycol.">
        <title>Analysis of chloroplast genomes and a supermatrix inform reclassification of the Rhodomelaceae (Rhodophyta).</title>
        <authorList>
            <person name="Diaz-Tapia P."/>
            <person name="Maggs C.A."/>
            <person name="West J.A."/>
            <person name="Verbruggen H."/>
        </authorList>
    </citation>
    <scope>NUCLEOTIDE SEQUENCE</scope>
    <source>
        <strain evidence="1">PD1820</strain>
    </source>
</reference>
<keyword evidence="1" id="KW-0934">Plastid</keyword>
<sequence length="33" mass="3990">MQYNIYTKIYSINIKGITFKIRMIVIKNVNQKI</sequence>
<keyword evidence="1" id="KW-0150">Chloroplast</keyword>
<dbReference type="GeneID" id="33362254"/>
<proteinExistence type="predicted"/>
<gene>
    <name evidence="1" type="primary">petP</name>
</gene>
<name>A0A1Z1MU04_DIGSM</name>
<geneLocation type="chloroplast" evidence="1"/>
<dbReference type="AlphaFoldDB" id="A0A1Z1MU04"/>
<evidence type="ECO:0000313" key="1">
    <source>
        <dbReference type="EMBL" id="ARW69563.1"/>
    </source>
</evidence>
<protein>
    <submittedName>
        <fullName evidence="1">Cytochrome b6-f complex subunit PetP</fullName>
    </submittedName>
</protein>
<dbReference type="RefSeq" id="YP_009399744.1">
    <property type="nucleotide sequence ID" value="NC_035298.1"/>
</dbReference>
<organism evidence="1">
    <name type="scientific">Digenea simplex</name>
    <name type="common">Marine red alga</name>
    <name type="synonym">Conferva simplex</name>
    <dbReference type="NCBI Taxonomy" id="945030"/>
    <lineage>
        <taxon>Eukaryota</taxon>
        <taxon>Rhodophyta</taxon>
        <taxon>Florideophyceae</taxon>
        <taxon>Rhodymeniophycidae</taxon>
        <taxon>Ceramiales</taxon>
        <taxon>Rhodomelaceae</taxon>
        <taxon>Polysiphonioideae</taxon>
        <taxon>Digenea</taxon>
    </lineage>
</organism>
<accession>A0A1Z1MU04</accession>
<dbReference type="EMBL" id="MF101465">
    <property type="protein sequence ID" value="ARW69563.1"/>
    <property type="molecule type" value="Genomic_DNA"/>
</dbReference>